<evidence type="ECO:0000256" key="1">
    <source>
        <dbReference type="ARBA" id="ARBA00004651"/>
    </source>
</evidence>
<evidence type="ECO:0000256" key="2">
    <source>
        <dbReference type="ARBA" id="ARBA00022448"/>
    </source>
</evidence>
<evidence type="ECO:0000256" key="10">
    <source>
        <dbReference type="SAM" id="Phobius"/>
    </source>
</evidence>
<keyword evidence="5 10" id="KW-0812">Transmembrane</keyword>
<keyword evidence="2" id="KW-0813">Transport</keyword>
<dbReference type="KEGG" id="nmo:Nmlp_2426"/>
<evidence type="ECO:0000313" key="11">
    <source>
        <dbReference type="EMBL" id="CCQ36593.1"/>
    </source>
</evidence>
<dbReference type="eggNOG" id="arCOG01269">
    <property type="taxonomic scope" value="Archaea"/>
</dbReference>
<dbReference type="OrthoDB" id="31233at2157"/>
<dbReference type="GO" id="GO:0015190">
    <property type="term" value="F:L-leucine transmembrane transporter activity"/>
    <property type="evidence" value="ECO:0007669"/>
    <property type="project" value="TreeGrafter"/>
</dbReference>
<dbReference type="CDD" id="cd06582">
    <property type="entry name" value="TM_PBP1_LivH_like"/>
    <property type="match status" value="1"/>
</dbReference>
<evidence type="ECO:0000256" key="3">
    <source>
        <dbReference type="ARBA" id="ARBA00022475"/>
    </source>
</evidence>
<feature type="transmembrane region" description="Helical" evidence="10">
    <location>
        <begin position="226"/>
        <end position="243"/>
    </location>
</feature>
<comment type="subcellular location">
    <subcellularLocation>
        <location evidence="1">Cell membrane</location>
        <topology evidence="1">Multi-pass membrane protein</topology>
    </subcellularLocation>
</comment>
<evidence type="ECO:0000256" key="4">
    <source>
        <dbReference type="ARBA" id="ARBA00022519"/>
    </source>
</evidence>
<dbReference type="GO" id="GO:0015188">
    <property type="term" value="F:L-isoleucine transmembrane transporter activity"/>
    <property type="evidence" value="ECO:0007669"/>
    <property type="project" value="TreeGrafter"/>
</dbReference>
<dbReference type="AlphaFoldDB" id="M1XKV8"/>
<keyword evidence="7 10" id="KW-1133">Transmembrane helix</keyword>
<keyword evidence="6" id="KW-0029">Amino-acid transport</keyword>
<dbReference type="PANTHER" id="PTHR11795:SF371">
    <property type="entry name" value="HIGH-AFFINITY BRANCHED-CHAIN AMINO ACID TRANSPORT SYSTEM PERMEASE PROTEIN LIVH"/>
    <property type="match status" value="1"/>
</dbReference>
<dbReference type="InterPro" id="IPR001851">
    <property type="entry name" value="ABC_transp_permease"/>
</dbReference>
<dbReference type="STRING" id="268739.Nmlp_2426"/>
<evidence type="ECO:0000256" key="8">
    <source>
        <dbReference type="ARBA" id="ARBA00023136"/>
    </source>
</evidence>
<proteinExistence type="inferred from homology"/>
<keyword evidence="8 10" id="KW-0472">Membrane</keyword>
<feature type="transmembrane region" description="Helical" evidence="10">
    <location>
        <begin position="139"/>
        <end position="159"/>
    </location>
</feature>
<feature type="transmembrane region" description="Helical" evidence="10">
    <location>
        <begin position="171"/>
        <end position="190"/>
    </location>
</feature>
<dbReference type="GO" id="GO:0015808">
    <property type="term" value="P:L-alanine transport"/>
    <property type="evidence" value="ECO:0007669"/>
    <property type="project" value="TreeGrafter"/>
</dbReference>
<dbReference type="PANTHER" id="PTHR11795">
    <property type="entry name" value="BRANCHED-CHAIN AMINO ACID TRANSPORT SYSTEM PERMEASE PROTEIN LIVH"/>
    <property type="match status" value="1"/>
</dbReference>
<evidence type="ECO:0000256" key="5">
    <source>
        <dbReference type="ARBA" id="ARBA00022692"/>
    </source>
</evidence>
<dbReference type="InterPro" id="IPR052157">
    <property type="entry name" value="BCAA_transport_permease"/>
</dbReference>
<dbReference type="EMBL" id="HF582854">
    <property type="protein sequence ID" value="CCQ36593.1"/>
    <property type="molecule type" value="Genomic_DNA"/>
</dbReference>
<dbReference type="Proteomes" id="UP000011867">
    <property type="component" value="Chromosome"/>
</dbReference>
<keyword evidence="4" id="KW-0997">Cell inner membrane</keyword>
<accession>M1XKV8</accession>
<feature type="transmembrane region" description="Helical" evidence="10">
    <location>
        <begin position="62"/>
        <end position="83"/>
    </location>
</feature>
<evidence type="ECO:0000256" key="6">
    <source>
        <dbReference type="ARBA" id="ARBA00022970"/>
    </source>
</evidence>
<feature type="transmembrane region" description="Helical" evidence="10">
    <location>
        <begin position="20"/>
        <end position="41"/>
    </location>
</feature>
<dbReference type="GO" id="GO:0042941">
    <property type="term" value="P:D-alanine transmembrane transport"/>
    <property type="evidence" value="ECO:0007669"/>
    <property type="project" value="TreeGrafter"/>
</dbReference>
<dbReference type="HOGENOM" id="CLU_039929_1_0_2"/>
<reference evidence="11 12" key="1">
    <citation type="journal article" date="2013" name="Genome Announc.">
        <title>Genome of the haloarchaeon Natronomonas moolapensis, a neutrophilic member of a previously haloalkaliphilic genus.</title>
        <authorList>
            <person name="Dyall-Smith M.L."/>
            <person name="Pfeiffer F."/>
            <person name="Oberwinkler T."/>
            <person name="Klee K."/>
            <person name="Rampp M."/>
            <person name="Palm P."/>
            <person name="Gross K."/>
            <person name="Schuster S.C."/>
            <person name="Oesterhelt D."/>
        </authorList>
    </citation>
    <scope>NUCLEOTIDE SEQUENCE [LARGE SCALE GENOMIC DNA]</scope>
    <source>
        <strain evidence="12">DSM 18674 / JCM 14361 / 8.8.11</strain>
    </source>
</reference>
<feature type="transmembrane region" description="Helical" evidence="10">
    <location>
        <begin position="272"/>
        <end position="294"/>
    </location>
</feature>
<dbReference type="GO" id="GO:1903806">
    <property type="term" value="P:L-isoleucine import across plasma membrane"/>
    <property type="evidence" value="ECO:0007669"/>
    <property type="project" value="TreeGrafter"/>
</dbReference>
<name>M1XKV8_NATM8</name>
<sequence>MGTAITDTYKKSQQLLASDPIRAVVVVVAVVLFFDLGWQLASGQTPVSELGVLIKDGLMRGLFFGLAGIGLSMTYSILSFANFSHGDLITGGAFAGMMATYVVAGGFGAEADLGSLLLVGAGGSVFGASLGIGVATSPIAVLIGVLVAGASAIALALAIDRLAYRPIRDRSGIALLITSVGVAFALRYLIQFVFGPGRRGVTASGDVPSVAIPLVDGIVSLDLHEVSLVVVAVALMGGLHLLLQRTKLGKAMRAMADNEDLARVTGIPTERVIRFTWIIGAGLAGVAGYMFVIWNGTLHWFQGWVLLLPVFAAVILGGIGSIYGAIVGGLVIGLTMSVSVVWIPTGLSRAAAFVVMIVVLLVRPTGIFSGRSTA</sequence>
<dbReference type="Pfam" id="PF02653">
    <property type="entry name" value="BPD_transp_2"/>
    <property type="match status" value="1"/>
</dbReference>
<evidence type="ECO:0000256" key="7">
    <source>
        <dbReference type="ARBA" id="ARBA00022989"/>
    </source>
</evidence>
<comment type="similarity">
    <text evidence="9">Belongs to the binding-protein-dependent transport system permease family. LivHM subfamily.</text>
</comment>
<dbReference type="GO" id="GO:0005886">
    <property type="term" value="C:plasma membrane"/>
    <property type="evidence" value="ECO:0007669"/>
    <property type="project" value="UniProtKB-SubCell"/>
</dbReference>
<dbReference type="GO" id="GO:0015192">
    <property type="term" value="F:L-phenylalanine transmembrane transporter activity"/>
    <property type="evidence" value="ECO:0007669"/>
    <property type="project" value="TreeGrafter"/>
</dbReference>
<keyword evidence="12" id="KW-1185">Reference proteome</keyword>
<keyword evidence="3" id="KW-1003">Cell membrane</keyword>
<evidence type="ECO:0000256" key="9">
    <source>
        <dbReference type="ARBA" id="ARBA00037998"/>
    </source>
</evidence>
<dbReference type="GO" id="GO:0005304">
    <property type="term" value="F:L-valine transmembrane transporter activity"/>
    <property type="evidence" value="ECO:0007669"/>
    <property type="project" value="TreeGrafter"/>
</dbReference>
<evidence type="ECO:0000313" key="12">
    <source>
        <dbReference type="Proteomes" id="UP000011867"/>
    </source>
</evidence>
<organism evidence="11 12">
    <name type="scientific">Natronomonas moolapensis (strain DSM 18674 / CECT 7526 / JCM 14361 / 8.8.11)</name>
    <dbReference type="NCBI Taxonomy" id="268739"/>
    <lineage>
        <taxon>Archaea</taxon>
        <taxon>Methanobacteriati</taxon>
        <taxon>Methanobacteriota</taxon>
        <taxon>Stenosarchaea group</taxon>
        <taxon>Halobacteria</taxon>
        <taxon>Halobacteriales</taxon>
        <taxon>Natronomonadaceae</taxon>
        <taxon>Natronomonas</taxon>
    </lineage>
</organism>
<gene>
    <name evidence="11" type="primary">livH1</name>
    <name evidence="11" type="ordered locus">Nmlp_2426</name>
</gene>
<feature type="transmembrane region" description="Helical" evidence="10">
    <location>
        <begin position="89"/>
        <end position="109"/>
    </location>
</feature>
<protein>
    <submittedName>
        <fullName evidence="11">ABC-type transport system permease protein (Probable substrate branched-chain amino acids)</fullName>
    </submittedName>
</protein>